<gene>
    <name evidence="4" type="ORF">GCM10007977_064400</name>
</gene>
<evidence type="ECO:0000256" key="2">
    <source>
        <dbReference type="ARBA" id="ARBA00022679"/>
    </source>
</evidence>
<feature type="domain" description="Phosphoribosyltransferase" evidence="3">
    <location>
        <begin position="6"/>
        <end position="153"/>
    </location>
</feature>
<evidence type="ECO:0000259" key="3">
    <source>
        <dbReference type="Pfam" id="PF00156"/>
    </source>
</evidence>
<reference evidence="4" key="1">
    <citation type="journal article" date="2014" name="Int. J. Syst. Evol. Microbiol.">
        <title>Complete genome sequence of Corynebacterium casei LMG S-19264T (=DSM 44701T), isolated from a smear-ripened cheese.</title>
        <authorList>
            <consortium name="US DOE Joint Genome Institute (JGI-PGF)"/>
            <person name="Walter F."/>
            <person name="Albersmeier A."/>
            <person name="Kalinowski J."/>
            <person name="Ruckert C."/>
        </authorList>
    </citation>
    <scope>NUCLEOTIDE SEQUENCE</scope>
    <source>
        <strain evidence="4">JCM 19831</strain>
    </source>
</reference>
<evidence type="ECO:0000313" key="4">
    <source>
        <dbReference type="EMBL" id="GGM53924.1"/>
    </source>
</evidence>
<dbReference type="SUPFAM" id="SSF53271">
    <property type="entry name" value="PRTase-like"/>
    <property type="match status" value="1"/>
</dbReference>
<dbReference type="InterPro" id="IPR029057">
    <property type="entry name" value="PRTase-like"/>
</dbReference>
<proteinExistence type="predicted"/>
<name>A0A917U502_9ACTN</name>
<keyword evidence="1 4" id="KW-0328">Glycosyltransferase</keyword>
<protein>
    <submittedName>
        <fullName evidence="4">Phosphoribosyltransferase</fullName>
    </submittedName>
</protein>
<dbReference type="Pfam" id="PF00156">
    <property type="entry name" value="Pribosyltran"/>
    <property type="match status" value="1"/>
</dbReference>
<reference evidence="4" key="2">
    <citation type="submission" date="2020-09" db="EMBL/GenBank/DDBJ databases">
        <authorList>
            <person name="Sun Q."/>
            <person name="Ohkuma M."/>
        </authorList>
    </citation>
    <scope>NUCLEOTIDE SEQUENCE</scope>
    <source>
        <strain evidence="4">JCM 19831</strain>
    </source>
</reference>
<dbReference type="Gene3D" id="3.40.50.2020">
    <property type="match status" value="1"/>
</dbReference>
<accession>A0A917U502</accession>
<evidence type="ECO:0000256" key="1">
    <source>
        <dbReference type="ARBA" id="ARBA00022676"/>
    </source>
</evidence>
<dbReference type="CDD" id="cd06223">
    <property type="entry name" value="PRTases_typeI"/>
    <property type="match status" value="1"/>
</dbReference>
<dbReference type="PANTHER" id="PTHR43363">
    <property type="entry name" value="HYPOXANTHINE PHOSPHORIBOSYLTRANSFERASE"/>
    <property type="match status" value="1"/>
</dbReference>
<dbReference type="RefSeq" id="WP_190253753.1">
    <property type="nucleotide sequence ID" value="NZ_BMPI01000036.1"/>
</dbReference>
<dbReference type="InterPro" id="IPR000836">
    <property type="entry name" value="PRTase_dom"/>
</dbReference>
<dbReference type="PANTHER" id="PTHR43363:SF1">
    <property type="entry name" value="HYPOXANTHINE-GUANINE PHOSPHORIBOSYLTRANSFERASE"/>
    <property type="match status" value="1"/>
</dbReference>
<keyword evidence="5" id="KW-1185">Reference proteome</keyword>
<dbReference type="GO" id="GO:0016757">
    <property type="term" value="F:glycosyltransferase activity"/>
    <property type="evidence" value="ECO:0007669"/>
    <property type="project" value="UniProtKB-KW"/>
</dbReference>
<keyword evidence="2" id="KW-0808">Transferase</keyword>
<dbReference type="EMBL" id="BMPI01000036">
    <property type="protein sequence ID" value="GGM53924.1"/>
    <property type="molecule type" value="Genomic_DNA"/>
</dbReference>
<dbReference type="Proteomes" id="UP000642070">
    <property type="component" value="Unassembled WGS sequence"/>
</dbReference>
<dbReference type="AlphaFoldDB" id="A0A917U502"/>
<sequence length="155" mass="16991">MTEPREVLDWATFGDAARELARTVADDGFRPDLVLCIARGGLLVGGALSYPLKVKSTHLMNVEYYTGIGERLPEPVVLPPEPDGVDFAGQKVLIADDVADTGATLEVVRAFCADHAAEVRCAVLYEKPHATVSCEYVWRRTDRWITFPWSAGLEG</sequence>
<organism evidence="4 5">
    <name type="scientific">Dactylosporangium sucinum</name>
    <dbReference type="NCBI Taxonomy" id="1424081"/>
    <lineage>
        <taxon>Bacteria</taxon>
        <taxon>Bacillati</taxon>
        <taxon>Actinomycetota</taxon>
        <taxon>Actinomycetes</taxon>
        <taxon>Micromonosporales</taxon>
        <taxon>Micromonosporaceae</taxon>
        <taxon>Dactylosporangium</taxon>
    </lineage>
</organism>
<evidence type="ECO:0000313" key="5">
    <source>
        <dbReference type="Proteomes" id="UP000642070"/>
    </source>
</evidence>
<comment type="caution">
    <text evidence="4">The sequence shown here is derived from an EMBL/GenBank/DDBJ whole genome shotgun (WGS) entry which is preliminary data.</text>
</comment>